<keyword evidence="1" id="KW-1133">Transmembrane helix</keyword>
<evidence type="ECO:0000313" key="2">
    <source>
        <dbReference type="EMBL" id="PMD42151.1"/>
    </source>
</evidence>
<proteinExistence type="predicted"/>
<feature type="transmembrane region" description="Helical" evidence="1">
    <location>
        <begin position="278"/>
        <end position="297"/>
    </location>
</feature>
<sequence length="534" mass="58525">SSLQVGTGLVEIAALTTLIGSSSAESLTLGDRGGAGVAWAAVSAFGSLSIIKGCISGASPDWLRHTLGVRSAASDGSTGLRLNLKSKYRSNQDLARKGLDKARGDHDQGIPLMQDVYAFDRFISGPLDSVLSSPHKGFPVVYSFLRDPYHHTIKKSDWTAMGFSVVKVVESFILWKLDAKALSSITALLWAHFFIAALILQTLKISQSYTTDGKSEVDVLAGELPTAKTLGGERKILLHIPKNFRHHLLWRLMWIIGCLVCIPTLIATYLLLAKATPITVYSWIGFQLIWLLLRLILYHVLSSSDHLVFPGIMGEEWNSLTPESKKRVVRLLFALAKYQTHMHPRGSYSYGEDILSIDRVEELLPILRQNLQQAMPISTTTQSLNIVLLGVLGDTVLSSATWLSGSTPTGMDLYDTVLVIAEIAGEKIAVSAVRALSGSSLQKIVAATRKDPEQAIPKFRSAKGLTNVGYGLTWVYWIPCTGNRWLQLASEGEEMRILGTRKAEVMTDEEVSARIDHPDINISFLSVQDVKDAL</sequence>
<gene>
    <name evidence="2" type="ORF">L207DRAFT_385488</name>
</gene>
<organism evidence="2 3">
    <name type="scientific">Hyaloscypha variabilis (strain UAMH 11265 / GT02V1 / F)</name>
    <name type="common">Meliniomyces variabilis</name>
    <dbReference type="NCBI Taxonomy" id="1149755"/>
    <lineage>
        <taxon>Eukaryota</taxon>
        <taxon>Fungi</taxon>
        <taxon>Dikarya</taxon>
        <taxon>Ascomycota</taxon>
        <taxon>Pezizomycotina</taxon>
        <taxon>Leotiomycetes</taxon>
        <taxon>Helotiales</taxon>
        <taxon>Hyaloscyphaceae</taxon>
        <taxon>Hyaloscypha</taxon>
        <taxon>Hyaloscypha variabilis</taxon>
    </lineage>
</organism>
<dbReference type="OrthoDB" id="3024632at2759"/>
<accession>A0A2J6RUF7</accession>
<keyword evidence="3" id="KW-1185">Reference proteome</keyword>
<feature type="non-terminal residue" evidence="2">
    <location>
        <position position="1"/>
    </location>
</feature>
<dbReference type="AlphaFoldDB" id="A0A2J6RUF7"/>
<keyword evidence="1" id="KW-0812">Transmembrane</keyword>
<keyword evidence="1" id="KW-0472">Membrane</keyword>
<feature type="transmembrane region" description="Helical" evidence="1">
    <location>
        <begin position="248"/>
        <end position="272"/>
    </location>
</feature>
<name>A0A2J6RUF7_HYAVF</name>
<dbReference type="EMBL" id="KZ613943">
    <property type="protein sequence ID" value="PMD42151.1"/>
    <property type="molecule type" value="Genomic_DNA"/>
</dbReference>
<feature type="non-terminal residue" evidence="2">
    <location>
        <position position="534"/>
    </location>
</feature>
<reference evidence="2 3" key="1">
    <citation type="submission" date="2016-04" db="EMBL/GenBank/DDBJ databases">
        <title>A degradative enzymes factory behind the ericoid mycorrhizal symbiosis.</title>
        <authorList>
            <consortium name="DOE Joint Genome Institute"/>
            <person name="Martino E."/>
            <person name="Morin E."/>
            <person name="Grelet G."/>
            <person name="Kuo A."/>
            <person name="Kohler A."/>
            <person name="Daghino S."/>
            <person name="Barry K."/>
            <person name="Choi C."/>
            <person name="Cichocki N."/>
            <person name="Clum A."/>
            <person name="Copeland A."/>
            <person name="Hainaut M."/>
            <person name="Haridas S."/>
            <person name="Labutti K."/>
            <person name="Lindquist E."/>
            <person name="Lipzen A."/>
            <person name="Khouja H.-R."/>
            <person name="Murat C."/>
            <person name="Ohm R."/>
            <person name="Olson A."/>
            <person name="Spatafora J."/>
            <person name="Veneault-Fourrey C."/>
            <person name="Henrissat B."/>
            <person name="Grigoriev I."/>
            <person name="Martin F."/>
            <person name="Perotto S."/>
        </authorList>
    </citation>
    <scope>NUCLEOTIDE SEQUENCE [LARGE SCALE GENOMIC DNA]</scope>
    <source>
        <strain evidence="2 3">F</strain>
    </source>
</reference>
<feature type="transmembrane region" description="Helical" evidence="1">
    <location>
        <begin position="181"/>
        <end position="200"/>
    </location>
</feature>
<evidence type="ECO:0000313" key="3">
    <source>
        <dbReference type="Proteomes" id="UP000235786"/>
    </source>
</evidence>
<dbReference type="Proteomes" id="UP000235786">
    <property type="component" value="Unassembled WGS sequence"/>
</dbReference>
<evidence type="ECO:0000256" key="1">
    <source>
        <dbReference type="SAM" id="Phobius"/>
    </source>
</evidence>
<protein>
    <submittedName>
        <fullName evidence="2">Uncharacterized protein</fullName>
    </submittedName>
</protein>